<dbReference type="SMART" id="SM01015">
    <property type="entry name" value="Arfaptin"/>
    <property type="match status" value="1"/>
</dbReference>
<evidence type="ECO:0000259" key="2">
    <source>
        <dbReference type="PROSITE" id="PS50870"/>
    </source>
</evidence>
<dbReference type="GeneTree" id="ENSGT00390000005530"/>
<evidence type="ECO:0000313" key="3">
    <source>
        <dbReference type="Ensembl" id="ENSCCAP00000012710.1"/>
    </source>
</evidence>
<keyword evidence="4" id="KW-1185">Reference proteome</keyword>
<dbReference type="InterPro" id="IPR024114">
    <property type="entry name" value="Islet_autoAg_Ica1/Ica1-like"/>
</dbReference>
<accession>A0A2K5QA29</accession>
<feature type="region of interest" description="Disordered" evidence="1">
    <location>
        <begin position="397"/>
        <end position="418"/>
    </location>
</feature>
<name>A0A2K5QA29_CEBIM</name>
<reference evidence="3" key="1">
    <citation type="submission" date="2025-08" db="UniProtKB">
        <authorList>
            <consortium name="Ensembl"/>
        </authorList>
    </citation>
    <scope>IDENTIFICATION</scope>
</reference>
<dbReference type="SUPFAM" id="SSF103657">
    <property type="entry name" value="BAR/IMD domain-like"/>
    <property type="match status" value="1"/>
</dbReference>
<dbReference type="InterPro" id="IPR006723">
    <property type="entry name" value="Islet_autoAg_Ica1_C"/>
</dbReference>
<dbReference type="InterPro" id="IPR027267">
    <property type="entry name" value="AH/BAR_dom_sf"/>
</dbReference>
<dbReference type="PROSITE" id="PS50870">
    <property type="entry name" value="AH"/>
    <property type="match status" value="1"/>
</dbReference>
<organism evidence="3 4">
    <name type="scientific">Cebus imitator</name>
    <name type="common">Panamanian white-faced capuchin</name>
    <name type="synonym">Cebus capucinus imitator</name>
    <dbReference type="NCBI Taxonomy" id="2715852"/>
    <lineage>
        <taxon>Eukaryota</taxon>
        <taxon>Metazoa</taxon>
        <taxon>Chordata</taxon>
        <taxon>Craniata</taxon>
        <taxon>Vertebrata</taxon>
        <taxon>Euteleostomi</taxon>
        <taxon>Mammalia</taxon>
        <taxon>Eutheria</taxon>
        <taxon>Euarchontoglires</taxon>
        <taxon>Primates</taxon>
        <taxon>Haplorrhini</taxon>
        <taxon>Platyrrhini</taxon>
        <taxon>Cebidae</taxon>
        <taxon>Cebinae</taxon>
        <taxon>Cebus</taxon>
    </lineage>
</organism>
<sequence length="473" mass="53584">MESDSHSYTQDMIWPQFTFSATFSFVHQTPNSPAQRCLPWFPFLSQEENELGKFLRSQGFQDKTRAGKMMQATGKALCFSSQQRLALRNPLCRFHQEVETFRHRAISDTWLTVNRMEQCRTEYRGALLWMKDVSQELDPDLYKQMEKFRKVQTQVRLAKKNFDKLKMDVCQKVDLLGASRCNLLSHMLATYQTTLLHFWEKTSHTMAAIHESFKGYQPYEFTTLKSLQDPMKKLVEKEEKKKITQQESDNYMHLSYLSNHPSKYLQNICLVIEVNSDIKSYRKEQSQQIGVLISLEEENQRKESSSFKTEDGKSILSALDKSSTHTACSGPIDELLDMKPEEGACLGPAAGTSEPEGADKDDLLLLSEIFSASSLEEGEFSKEWAAVFGDGQVKEPAPAVALGEPDPKPQTGSGFLPSQLLDQNMKDLQASLQEPAKAASDLTAWFSLFADLDPLSNPDAVGKTDKEHELLNA</sequence>
<reference evidence="3" key="2">
    <citation type="submission" date="2025-09" db="UniProtKB">
        <authorList>
            <consortium name="Ensembl"/>
        </authorList>
    </citation>
    <scope>IDENTIFICATION</scope>
</reference>
<dbReference type="FunFam" id="1.20.1270.60:FF:000015">
    <property type="entry name" value="Islet cell autoantigen 1, 69kDa"/>
    <property type="match status" value="1"/>
</dbReference>
<dbReference type="Ensembl" id="ENSCCAT00000030130.1">
    <property type="protein sequence ID" value="ENSCCAP00000012710.1"/>
    <property type="gene ID" value="ENSCCAG00000024119.1"/>
</dbReference>
<dbReference type="AlphaFoldDB" id="A0A2K5QA29"/>
<gene>
    <name evidence="3" type="primary">ICA1</name>
</gene>
<dbReference type="GO" id="GO:0051049">
    <property type="term" value="P:regulation of transport"/>
    <property type="evidence" value="ECO:0007669"/>
    <property type="project" value="TreeGrafter"/>
</dbReference>
<evidence type="ECO:0000313" key="4">
    <source>
        <dbReference type="Proteomes" id="UP000233040"/>
    </source>
</evidence>
<feature type="domain" description="AH" evidence="2">
    <location>
        <begin position="44"/>
        <end position="211"/>
    </location>
</feature>
<dbReference type="GO" id="GO:0005794">
    <property type="term" value="C:Golgi apparatus"/>
    <property type="evidence" value="ECO:0007669"/>
    <property type="project" value="TreeGrafter"/>
</dbReference>
<proteinExistence type="predicted"/>
<dbReference type="Gene3D" id="1.20.1270.60">
    <property type="entry name" value="Arfaptin homology (AH) domain/BAR domain"/>
    <property type="match status" value="1"/>
</dbReference>
<protein>
    <submittedName>
        <fullName evidence="3">Islet cell autoantigen 1</fullName>
    </submittedName>
</protein>
<dbReference type="CDD" id="cd07661">
    <property type="entry name" value="BAR_ICA69"/>
    <property type="match status" value="1"/>
</dbReference>
<dbReference type="Proteomes" id="UP000233040">
    <property type="component" value="Unassembled WGS sequence"/>
</dbReference>
<dbReference type="Pfam" id="PF04629">
    <property type="entry name" value="ICA69"/>
    <property type="match status" value="2"/>
</dbReference>
<dbReference type="GO" id="GO:0019904">
    <property type="term" value="F:protein domain specific binding"/>
    <property type="evidence" value="ECO:0007669"/>
    <property type="project" value="InterPro"/>
</dbReference>
<evidence type="ECO:0000256" key="1">
    <source>
        <dbReference type="SAM" id="MobiDB-lite"/>
    </source>
</evidence>
<dbReference type="Pfam" id="PF06456">
    <property type="entry name" value="Arfaptin"/>
    <property type="match status" value="1"/>
</dbReference>
<dbReference type="InterPro" id="IPR010504">
    <property type="entry name" value="AH_dom"/>
</dbReference>
<dbReference type="SMART" id="SM01237">
    <property type="entry name" value="ICA69"/>
    <property type="match status" value="1"/>
</dbReference>
<dbReference type="PANTHER" id="PTHR10164:SF3">
    <property type="entry name" value="ISLET CELL AUTOANTIGEN 1"/>
    <property type="match status" value="1"/>
</dbReference>
<dbReference type="PANTHER" id="PTHR10164">
    <property type="entry name" value="ISLET CELL AUTOANTIGEN 1"/>
    <property type="match status" value="1"/>
</dbReference>